<protein>
    <recommendedName>
        <fullName evidence="5 7">Proteasome subunit alpha</fullName>
    </recommendedName>
    <alternativeName>
        <fullName evidence="5">20S proteasome alpha subunit</fullName>
    </alternativeName>
    <alternativeName>
        <fullName evidence="5">Proteasome core protein PsmA</fullName>
    </alternativeName>
</protein>
<comment type="activity regulation">
    <text evidence="5">The formation of the proteasomal ATPase PAN-20S proteasome complex, via the docking of the C-termini of PAN into the intersubunit pockets in the alpha-rings, triggers opening of the gate for substrate entry. Interconversion between the open-gate and close-gate conformations leads to a dynamic regulation of the 20S proteasome proteolysis activity.</text>
</comment>
<dbReference type="GO" id="GO:0019773">
    <property type="term" value="C:proteasome core complex, alpha-subunit complex"/>
    <property type="evidence" value="ECO:0007669"/>
    <property type="project" value="UniProtKB-UniRule"/>
</dbReference>
<dbReference type="NCBIfam" id="NF003075">
    <property type="entry name" value="PRK03996.1"/>
    <property type="match status" value="1"/>
</dbReference>
<dbReference type="AlphaFoldDB" id="A0A1F2PBY2"/>
<dbReference type="Pfam" id="PF10584">
    <property type="entry name" value="Proteasome_A_N"/>
    <property type="match status" value="1"/>
</dbReference>
<comment type="subunit">
    <text evidence="5 7">The 20S proteasome core is composed of 14 alpha and 14 beta subunits that assemble into four stacked heptameric rings, resulting in a barrel-shaped structure. The two inner rings, each composed of seven catalytic beta subunits, are sandwiched by two outer rings, each composed of seven alpha subunits. The catalytic chamber with the active sites is on the inside of the barrel. Has a gated structure, the ends of the cylinder being occluded by the N-termini of the alpha-subunits. Is capped at one or both ends by the proteasome regulatory ATPase, PAN.</text>
</comment>
<comment type="subcellular location">
    <subcellularLocation>
        <location evidence="1 5 7">Cytoplasm</location>
    </subcellularLocation>
</comment>
<dbReference type="STRING" id="1838285.SCAL_000424"/>
<dbReference type="InterPro" id="IPR001353">
    <property type="entry name" value="Proteasome_sua/b"/>
</dbReference>
<proteinExistence type="inferred from homology"/>
<dbReference type="PATRIC" id="fig|1838285.3.peg.429"/>
<evidence type="ECO:0000256" key="2">
    <source>
        <dbReference type="ARBA" id="ARBA00022490"/>
    </source>
</evidence>
<dbReference type="PROSITE" id="PS00388">
    <property type="entry name" value="PROTEASOME_ALPHA_1"/>
    <property type="match status" value="1"/>
</dbReference>
<dbReference type="SUPFAM" id="SSF56235">
    <property type="entry name" value="N-terminal nucleophile aminohydrolases (Ntn hydrolases)"/>
    <property type="match status" value="1"/>
</dbReference>
<dbReference type="InterPro" id="IPR000426">
    <property type="entry name" value="Proteasome_asu_N"/>
</dbReference>
<evidence type="ECO:0000256" key="1">
    <source>
        <dbReference type="ARBA" id="ARBA00004496"/>
    </source>
</evidence>
<feature type="domain" description="Proteasome alpha-type subunits" evidence="8">
    <location>
        <begin position="9"/>
        <end position="31"/>
    </location>
</feature>
<dbReference type="InterPro" id="IPR019982">
    <property type="entry name" value="Proteasome_asu_arc"/>
</dbReference>
<comment type="similarity">
    <text evidence="5 6 7">Belongs to the peptidase T1A family.</text>
</comment>
<dbReference type="CDD" id="cd03756">
    <property type="entry name" value="proteasome_alpha_archeal"/>
    <property type="match status" value="1"/>
</dbReference>
<keyword evidence="9" id="KW-0378">Hydrolase</keyword>
<dbReference type="Pfam" id="PF00227">
    <property type="entry name" value="Proteasome"/>
    <property type="match status" value="1"/>
</dbReference>
<gene>
    <name evidence="5" type="primary">psmA</name>
    <name evidence="9" type="ORF">SCAL_000424</name>
</gene>
<evidence type="ECO:0000256" key="4">
    <source>
        <dbReference type="ARBA" id="ARBA00062996"/>
    </source>
</evidence>
<keyword evidence="3 5" id="KW-0647">Proteasome</keyword>
<dbReference type="PROSITE" id="PS51475">
    <property type="entry name" value="PROTEASOME_ALPHA_2"/>
    <property type="match status" value="1"/>
</dbReference>
<reference evidence="9" key="1">
    <citation type="submission" date="2016-05" db="EMBL/GenBank/DDBJ databases">
        <title>Microbial consortia oxidize butane by reversing methanogenesis.</title>
        <authorList>
            <person name="Laso-Perez R."/>
            <person name="Richter M."/>
            <person name="Wegener G."/>
            <person name="Musat F."/>
        </authorList>
    </citation>
    <scope>NUCLEOTIDE SEQUENCE [LARGE SCALE GENOMIC DNA]</scope>
    <source>
        <strain evidence="9">BOX2</strain>
    </source>
</reference>
<dbReference type="InterPro" id="IPR029055">
    <property type="entry name" value="Ntn_hydrolases_N"/>
</dbReference>
<evidence type="ECO:0000313" key="9">
    <source>
        <dbReference type="EMBL" id="OFV68748.1"/>
    </source>
</evidence>
<dbReference type="FunFam" id="3.60.20.10:FF:000004">
    <property type="entry name" value="Proteasome subunit alpha type-4"/>
    <property type="match status" value="1"/>
</dbReference>
<dbReference type="InterPro" id="IPR050115">
    <property type="entry name" value="Proteasome_alpha"/>
</dbReference>
<dbReference type="PANTHER" id="PTHR11599">
    <property type="entry name" value="PROTEASOME SUBUNIT ALPHA/BETA"/>
    <property type="match status" value="1"/>
</dbReference>
<dbReference type="SMART" id="SM00948">
    <property type="entry name" value="Proteasome_A_N"/>
    <property type="match status" value="1"/>
</dbReference>
<keyword evidence="2 5" id="KW-0963">Cytoplasm</keyword>
<accession>A0A1F2PBY2</accession>
<dbReference type="HAMAP" id="MF_00289_A">
    <property type="entry name" value="Proteasome_A_A"/>
    <property type="match status" value="1"/>
</dbReference>
<dbReference type="Proteomes" id="UP000186940">
    <property type="component" value="Unassembled WGS sequence"/>
</dbReference>
<evidence type="ECO:0000256" key="7">
    <source>
        <dbReference type="RuleBase" id="RU000552"/>
    </source>
</evidence>
<dbReference type="InterPro" id="IPR023332">
    <property type="entry name" value="Proteasome_alpha-type"/>
</dbReference>
<dbReference type="GO" id="GO:0010498">
    <property type="term" value="P:proteasomal protein catabolic process"/>
    <property type="evidence" value="ECO:0007669"/>
    <property type="project" value="UniProtKB-UniRule"/>
</dbReference>
<keyword evidence="10" id="KW-1185">Reference proteome</keyword>
<dbReference type="GO" id="GO:0006511">
    <property type="term" value="P:ubiquitin-dependent protein catabolic process"/>
    <property type="evidence" value="ECO:0007669"/>
    <property type="project" value="InterPro"/>
</dbReference>
<comment type="caution">
    <text evidence="9">The sequence shown here is derived from an EMBL/GenBank/DDBJ whole genome shotgun (WGS) entry which is preliminary data.</text>
</comment>
<name>A0A1F2PBY2_9EURY</name>
<sequence>MQMMPQMGYDRAITVFSPDGRLFQVEYAREAVKRGTTAVGIKVKSGVVLLVDKRVTSRLLEAASIEKIFQIDEHIGVATSGLVADARFLVDRGRIEAQINRVVYDEAIGVEILAKKICDFKQNYTQYGGVRPFGTALLIAGVDRKEPRLFETDPSGALLEYKATAIGAGRAEVMEHFEANYAEDISMDDAIHLGLDILYTITEGRFDADTIEVGVIEVETKKFRMLDPDELGGYLQTIRERHASEDEEGEEET</sequence>
<evidence type="ECO:0000256" key="5">
    <source>
        <dbReference type="HAMAP-Rule" id="MF_00289"/>
    </source>
</evidence>
<dbReference type="GO" id="GO:0005737">
    <property type="term" value="C:cytoplasm"/>
    <property type="evidence" value="ECO:0007669"/>
    <property type="project" value="UniProtKB-SubCell"/>
</dbReference>
<comment type="function">
    <text evidence="5 7">Component of the proteasome core, a large protease complex with broad specificity involved in protein degradation.</text>
</comment>
<evidence type="ECO:0000259" key="8">
    <source>
        <dbReference type="PROSITE" id="PS00388"/>
    </source>
</evidence>
<dbReference type="NCBIfam" id="TIGR03633">
    <property type="entry name" value="arc_protsome_A"/>
    <property type="match status" value="1"/>
</dbReference>
<organism evidence="9 10">
    <name type="scientific">Candidatus Syntropharchaeum caldarium</name>
    <dbReference type="NCBI Taxonomy" id="1838285"/>
    <lineage>
        <taxon>Archaea</taxon>
        <taxon>Methanobacteriati</taxon>
        <taxon>Methanobacteriota</taxon>
        <taxon>Stenosarchaea group</taxon>
        <taxon>Methanomicrobia</taxon>
        <taxon>Methanosarcinales</taxon>
        <taxon>ANME-2 cluster</taxon>
        <taxon>Candidatus Syntropharchaeum</taxon>
    </lineage>
</organism>
<evidence type="ECO:0000256" key="3">
    <source>
        <dbReference type="ARBA" id="ARBA00022942"/>
    </source>
</evidence>
<dbReference type="GO" id="GO:0004298">
    <property type="term" value="F:threonine-type endopeptidase activity"/>
    <property type="evidence" value="ECO:0007669"/>
    <property type="project" value="InterPro"/>
</dbReference>
<comment type="subunit">
    <text evidence="4">The 20S proteasome core is composed of 14 alpha and 14 beta subunits that assemble into four stacked heptameric rings, resulting in a barrel-shaped structure. The two inner rings, each composed of seven catalytic beta subunits, are sandwiched by two outer rings, each composed of seven alpha subunits. H.volcanii produces at least 2 types of 20S proteasomes: an alpha1-beta proteasome and a proteasome containing all three subunits (alpha1, alpha2, and beta) that appears to be asymmetrical with homo-oligomeric alpha1 and alpha2 rings positioned on separate ends. The catalytic chamber with the active sites is on the inside of the barrel. Has probably a gated structure, the ends of the cylinder being occluded by the N-termini of the alpha-subunits. Is likely capped at one or both ends by the proteasome regulatory ATPase, PAN.</text>
</comment>
<dbReference type="EMBL" id="LYOS01000001">
    <property type="protein sequence ID" value="OFV68748.1"/>
    <property type="molecule type" value="Genomic_DNA"/>
</dbReference>
<dbReference type="Gene3D" id="3.60.20.10">
    <property type="entry name" value="Glutamine Phosphoribosylpyrophosphate, subunit 1, domain 1"/>
    <property type="match status" value="1"/>
</dbReference>
<evidence type="ECO:0000256" key="6">
    <source>
        <dbReference type="PROSITE-ProRule" id="PRU00808"/>
    </source>
</evidence>
<evidence type="ECO:0000313" key="10">
    <source>
        <dbReference type="Proteomes" id="UP000186940"/>
    </source>
</evidence>